<dbReference type="AlphaFoldDB" id="A0A9W6S737"/>
<evidence type="ECO:0000259" key="2">
    <source>
        <dbReference type="Pfam" id="PF07228"/>
    </source>
</evidence>
<evidence type="ECO:0000313" key="4">
    <source>
        <dbReference type="Proteomes" id="UP001165074"/>
    </source>
</evidence>
<dbReference type="PANTHER" id="PTHR43156:SF2">
    <property type="entry name" value="STAGE II SPORULATION PROTEIN E"/>
    <property type="match status" value="1"/>
</dbReference>
<dbReference type="Gene3D" id="3.60.40.10">
    <property type="entry name" value="PPM-type phosphatase domain"/>
    <property type="match status" value="1"/>
</dbReference>
<organism evidence="3 4">
    <name type="scientific">Actinoallomurus iriomotensis</name>
    <dbReference type="NCBI Taxonomy" id="478107"/>
    <lineage>
        <taxon>Bacteria</taxon>
        <taxon>Bacillati</taxon>
        <taxon>Actinomycetota</taxon>
        <taxon>Actinomycetes</taxon>
        <taxon>Streptosporangiales</taxon>
        <taxon>Thermomonosporaceae</taxon>
        <taxon>Actinoallomurus</taxon>
    </lineage>
</organism>
<sequence>MAALTTLNSVLLERYGHEGRFCTARYGVLTPDAETFTVDLAGGGHPPTLILRGTGDAEYLSTPGGLLVGVLPEATFATARTVLGPGDTLLLYTDGLTEARTGEERRLFGQENLRDFAAGLAPVEARSLVTALTGPLNDFGDGLQDDTALLALGVPGRPRSPA</sequence>
<dbReference type="EMBL" id="BSTK01000010">
    <property type="protein sequence ID" value="GLY88323.1"/>
    <property type="molecule type" value="Genomic_DNA"/>
</dbReference>
<gene>
    <name evidence="3" type="ORF">Airi02_062520</name>
</gene>
<dbReference type="Proteomes" id="UP001165074">
    <property type="component" value="Unassembled WGS sequence"/>
</dbReference>
<dbReference type="SUPFAM" id="SSF81606">
    <property type="entry name" value="PP2C-like"/>
    <property type="match status" value="1"/>
</dbReference>
<protein>
    <recommendedName>
        <fullName evidence="2">PPM-type phosphatase domain-containing protein</fullName>
    </recommendedName>
</protein>
<dbReference type="InterPro" id="IPR001932">
    <property type="entry name" value="PPM-type_phosphatase-like_dom"/>
</dbReference>
<dbReference type="GO" id="GO:0016791">
    <property type="term" value="F:phosphatase activity"/>
    <property type="evidence" value="ECO:0007669"/>
    <property type="project" value="TreeGrafter"/>
</dbReference>
<dbReference type="PANTHER" id="PTHR43156">
    <property type="entry name" value="STAGE II SPORULATION PROTEIN E-RELATED"/>
    <property type="match status" value="1"/>
</dbReference>
<keyword evidence="1" id="KW-0378">Hydrolase</keyword>
<evidence type="ECO:0000256" key="1">
    <source>
        <dbReference type="ARBA" id="ARBA00022801"/>
    </source>
</evidence>
<dbReference type="InterPro" id="IPR052016">
    <property type="entry name" value="Bact_Sigma-Reg"/>
</dbReference>
<accession>A0A9W6S737</accession>
<reference evidence="3" key="1">
    <citation type="submission" date="2023-03" db="EMBL/GenBank/DDBJ databases">
        <title>Actinoallomurus iriomotensis NBRC 103684.</title>
        <authorList>
            <person name="Ichikawa N."/>
            <person name="Sato H."/>
            <person name="Tonouchi N."/>
        </authorList>
    </citation>
    <scope>NUCLEOTIDE SEQUENCE</scope>
    <source>
        <strain evidence="3">NBRC 103684</strain>
    </source>
</reference>
<dbReference type="InterPro" id="IPR036457">
    <property type="entry name" value="PPM-type-like_dom_sf"/>
</dbReference>
<evidence type="ECO:0000313" key="3">
    <source>
        <dbReference type="EMBL" id="GLY88323.1"/>
    </source>
</evidence>
<keyword evidence="4" id="KW-1185">Reference proteome</keyword>
<name>A0A9W6S737_9ACTN</name>
<feature type="domain" description="PPM-type phosphatase" evidence="2">
    <location>
        <begin position="3"/>
        <end position="154"/>
    </location>
</feature>
<comment type="caution">
    <text evidence="3">The sequence shown here is derived from an EMBL/GenBank/DDBJ whole genome shotgun (WGS) entry which is preliminary data.</text>
</comment>
<dbReference type="Pfam" id="PF07228">
    <property type="entry name" value="SpoIIE"/>
    <property type="match status" value="1"/>
</dbReference>
<proteinExistence type="predicted"/>